<dbReference type="InterPro" id="IPR057207">
    <property type="entry name" value="FBXL15_LRR"/>
</dbReference>
<dbReference type="SUPFAM" id="SSF52047">
    <property type="entry name" value="RNI-like"/>
    <property type="match status" value="1"/>
</dbReference>
<dbReference type="Pfam" id="PF25372">
    <property type="entry name" value="DUF7885"/>
    <property type="match status" value="1"/>
</dbReference>
<name>A0A3P7P304_DIBLA</name>
<evidence type="ECO:0000313" key="4">
    <source>
        <dbReference type="Proteomes" id="UP000281553"/>
    </source>
</evidence>
<evidence type="ECO:0000256" key="1">
    <source>
        <dbReference type="SAM" id="MobiDB-lite"/>
    </source>
</evidence>
<dbReference type="AlphaFoldDB" id="A0A3P7P304"/>
<dbReference type="GO" id="GO:0031146">
    <property type="term" value="P:SCF-dependent proteasomal ubiquitin-dependent protein catabolic process"/>
    <property type="evidence" value="ECO:0007669"/>
    <property type="project" value="TreeGrafter"/>
</dbReference>
<feature type="domain" description="F-box/LRR-repeat protein 15-like leucin rich repeat" evidence="2">
    <location>
        <begin position="113"/>
        <end position="258"/>
    </location>
</feature>
<dbReference type="InterPro" id="IPR006553">
    <property type="entry name" value="Leu-rich_rpt_Cys-con_subtyp"/>
</dbReference>
<evidence type="ECO:0000313" key="3">
    <source>
        <dbReference type="EMBL" id="VDN14682.1"/>
    </source>
</evidence>
<dbReference type="SMART" id="SM00367">
    <property type="entry name" value="LRR_CC"/>
    <property type="match status" value="3"/>
</dbReference>
<proteinExistence type="predicted"/>
<dbReference type="Gene3D" id="3.80.10.10">
    <property type="entry name" value="Ribonuclease Inhibitor"/>
    <property type="match status" value="1"/>
</dbReference>
<gene>
    <name evidence="3" type="ORF">DILT_LOCUS10513</name>
</gene>
<dbReference type="OrthoDB" id="61560at2759"/>
<reference evidence="3 4" key="1">
    <citation type="submission" date="2018-11" db="EMBL/GenBank/DDBJ databases">
        <authorList>
            <consortium name="Pathogen Informatics"/>
        </authorList>
    </citation>
    <scope>NUCLEOTIDE SEQUENCE [LARGE SCALE GENOMIC DNA]</scope>
</reference>
<accession>A0A3P7P304</accession>
<feature type="region of interest" description="Disordered" evidence="1">
    <location>
        <begin position="77"/>
        <end position="97"/>
    </location>
</feature>
<organism evidence="3 4">
    <name type="scientific">Dibothriocephalus latus</name>
    <name type="common">Fish tapeworm</name>
    <name type="synonym">Diphyllobothrium latum</name>
    <dbReference type="NCBI Taxonomy" id="60516"/>
    <lineage>
        <taxon>Eukaryota</taxon>
        <taxon>Metazoa</taxon>
        <taxon>Spiralia</taxon>
        <taxon>Lophotrochozoa</taxon>
        <taxon>Platyhelminthes</taxon>
        <taxon>Cestoda</taxon>
        <taxon>Eucestoda</taxon>
        <taxon>Diphyllobothriidea</taxon>
        <taxon>Diphyllobothriidae</taxon>
        <taxon>Dibothriocephalus</taxon>
    </lineage>
</organism>
<dbReference type="InterPro" id="IPR032675">
    <property type="entry name" value="LRR_dom_sf"/>
</dbReference>
<evidence type="ECO:0000259" key="2">
    <source>
        <dbReference type="Pfam" id="PF25372"/>
    </source>
</evidence>
<dbReference type="GO" id="GO:0019005">
    <property type="term" value="C:SCF ubiquitin ligase complex"/>
    <property type="evidence" value="ECO:0007669"/>
    <property type="project" value="TreeGrafter"/>
</dbReference>
<sequence>MPMADTFDTGSFLYSHNGRRTKPDCILTEEGLVSLVRALPHLRQWILGDTPMFSECMLKEVGKSEFLEGVTLRLMKPVEPAKPSKPAPSRKSTLNKADDIQRKAAVTTSADQTAGIAALLKPSLRSLRIYSLDSLSDASFDCIQRATKRISNCALQRGNLNSHRATLTSASKIPSFICANYVLTSLAINDCPQITGKLLERIVGLPQITCLNLSRCANLTDAGVKIITESAFIGYLRELYLSQCSQITDNGVFNIFKRLVAIYSKGYISCFAISTS</sequence>
<dbReference type="PANTHER" id="PTHR13318:SF95">
    <property type="entry name" value="F-BOX PROTEIN YLR352W"/>
    <property type="match status" value="1"/>
</dbReference>
<protein>
    <recommendedName>
        <fullName evidence="2">F-box/LRR-repeat protein 15-like leucin rich repeat domain-containing protein</fullName>
    </recommendedName>
</protein>
<dbReference type="Proteomes" id="UP000281553">
    <property type="component" value="Unassembled WGS sequence"/>
</dbReference>
<dbReference type="EMBL" id="UYRU01060027">
    <property type="protein sequence ID" value="VDN14682.1"/>
    <property type="molecule type" value="Genomic_DNA"/>
</dbReference>
<keyword evidence="4" id="KW-1185">Reference proteome</keyword>
<dbReference type="PANTHER" id="PTHR13318">
    <property type="entry name" value="PARTNER OF PAIRED, ISOFORM B-RELATED"/>
    <property type="match status" value="1"/>
</dbReference>